<organism evidence="1">
    <name type="scientific">candidate division WOR-3 bacterium</name>
    <dbReference type="NCBI Taxonomy" id="2052148"/>
    <lineage>
        <taxon>Bacteria</taxon>
        <taxon>Bacteria division WOR-3</taxon>
    </lineage>
</organism>
<name>A0A7V4FGF2_UNCW3</name>
<dbReference type="EMBL" id="DTBX01000093">
    <property type="protein sequence ID" value="HGQ55358.1"/>
    <property type="molecule type" value="Genomic_DNA"/>
</dbReference>
<evidence type="ECO:0000313" key="1">
    <source>
        <dbReference type="EMBL" id="HGQ55358.1"/>
    </source>
</evidence>
<protein>
    <submittedName>
        <fullName evidence="1">Uncharacterized protein</fullName>
    </submittedName>
</protein>
<gene>
    <name evidence="1" type="ORF">ENU28_02705</name>
</gene>
<accession>A0A7V4FGF2</accession>
<comment type="caution">
    <text evidence="1">The sequence shown here is derived from an EMBL/GenBank/DDBJ whole genome shotgun (WGS) entry which is preliminary data.</text>
</comment>
<sequence>MGNVILVVDKKEDIYFKILNYLKESKKKIILLGFPKNQEEEREHWHFLFSLCEKLECEKVPFSVGMEKGSLFNILELAKTISAELIILPKRKFLLLGEEYEDFLKELEIPILIY</sequence>
<dbReference type="AlphaFoldDB" id="A0A7V4FGF2"/>
<proteinExistence type="predicted"/>
<reference evidence="1" key="1">
    <citation type="journal article" date="2020" name="mSystems">
        <title>Genome- and Community-Level Interaction Insights into Carbon Utilization and Element Cycling Functions of Hydrothermarchaeota in Hydrothermal Sediment.</title>
        <authorList>
            <person name="Zhou Z."/>
            <person name="Liu Y."/>
            <person name="Xu W."/>
            <person name="Pan J."/>
            <person name="Luo Z.H."/>
            <person name="Li M."/>
        </authorList>
    </citation>
    <scope>NUCLEOTIDE SEQUENCE [LARGE SCALE GENOMIC DNA]</scope>
    <source>
        <strain evidence="1">SpSt-655</strain>
    </source>
</reference>